<organism evidence="1 2">
    <name type="scientific">Planotetraspora thailandica</name>
    <dbReference type="NCBI Taxonomy" id="487172"/>
    <lineage>
        <taxon>Bacteria</taxon>
        <taxon>Bacillati</taxon>
        <taxon>Actinomycetota</taxon>
        <taxon>Actinomycetes</taxon>
        <taxon>Streptosporangiales</taxon>
        <taxon>Streptosporangiaceae</taxon>
        <taxon>Planotetraspora</taxon>
    </lineage>
</organism>
<dbReference type="EMBL" id="BOOR01000069">
    <property type="protein sequence ID" value="GII58690.1"/>
    <property type="molecule type" value="Genomic_DNA"/>
</dbReference>
<sequence>MSAAAATGAFAITLLSLGGAPGTAEFAESVPEQAERPIIDTAATAATRLMDTIGPTILCDQCVSTLARKLLARSVVGDSKKAFGFAVSTI</sequence>
<accession>A0A8J3Y0U9</accession>
<comment type="caution">
    <text evidence="1">The sequence shown here is derived from an EMBL/GenBank/DDBJ whole genome shotgun (WGS) entry which is preliminary data.</text>
</comment>
<evidence type="ECO:0000313" key="2">
    <source>
        <dbReference type="Proteomes" id="UP000605992"/>
    </source>
</evidence>
<dbReference type="Proteomes" id="UP000605992">
    <property type="component" value="Unassembled WGS sequence"/>
</dbReference>
<protein>
    <submittedName>
        <fullName evidence="1">Uncharacterized protein</fullName>
    </submittedName>
</protein>
<proteinExistence type="predicted"/>
<gene>
    <name evidence="1" type="ORF">Pth03_70790</name>
</gene>
<dbReference type="AlphaFoldDB" id="A0A8J3Y0U9"/>
<evidence type="ECO:0000313" key="1">
    <source>
        <dbReference type="EMBL" id="GII58690.1"/>
    </source>
</evidence>
<reference evidence="1" key="1">
    <citation type="submission" date="2021-01" db="EMBL/GenBank/DDBJ databases">
        <title>Whole genome shotgun sequence of Planotetraspora thailandica NBRC 104271.</title>
        <authorList>
            <person name="Komaki H."/>
            <person name="Tamura T."/>
        </authorList>
    </citation>
    <scope>NUCLEOTIDE SEQUENCE</scope>
    <source>
        <strain evidence="1">NBRC 104271</strain>
    </source>
</reference>
<keyword evidence="2" id="KW-1185">Reference proteome</keyword>
<name>A0A8J3Y0U9_9ACTN</name>